<evidence type="ECO:0008006" key="3">
    <source>
        <dbReference type="Google" id="ProtNLM"/>
    </source>
</evidence>
<organism evidence="1 2">
    <name type="scientific">Herpetosiphon gulosus</name>
    <dbReference type="NCBI Taxonomy" id="1973496"/>
    <lineage>
        <taxon>Bacteria</taxon>
        <taxon>Bacillati</taxon>
        <taxon>Chloroflexota</taxon>
        <taxon>Chloroflexia</taxon>
        <taxon>Herpetosiphonales</taxon>
        <taxon>Herpetosiphonaceae</taxon>
        <taxon>Herpetosiphon</taxon>
    </lineage>
</organism>
<evidence type="ECO:0000313" key="2">
    <source>
        <dbReference type="Proteomes" id="UP001428290"/>
    </source>
</evidence>
<dbReference type="InterPro" id="IPR039470">
    <property type="entry name" value="Nuc_deoxyri_tr2"/>
</dbReference>
<dbReference type="Proteomes" id="UP001428290">
    <property type="component" value="Unassembled WGS sequence"/>
</dbReference>
<comment type="caution">
    <text evidence="1">The sequence shown here is derived from an EMBL/GenBank/DDBJ whole genome shotgun (WGS) entry which is preliminary data.</text>
</comment>
<reference evidence="1 2" key="1">
    <citation type="submission" date="2024-02" db="EMBL/GenBank/DDBJ databases">
        <title>Herpetosiphon gulosus NBRC 112829.</title>
        <authorList>
            <person name="Ichikawa N."/>
            <person name="Katano-Makiyama Y."/>
            <person name="Hidaka K."/>
        </authorList>
    </citation>
    <scope>NUCLEOTIDE SEQUENCE [LARGE SCALE GENOMIC DNA]</scope>
    <source>
        <strain evidence="1 2">NBRC 112829</strain>
    </source>
</reference>
<gene>
    <name evidence="1" type="ORF">Hgul01_03006</name>
</gene>
<dbReference type="Gene3D" id="3.40.50.450">
    <property type="match status" value="1"/>
</dbReference>
<name>A0ABP9X1C3_9CHLR</name>
<keyword evidence="2" id="KW-1185">Reference proteome</keyword>
<proteinExistence type="predicted"/>
<sequence>MAVVLKPPTALPATKTMPTIFLAGSIDMGSAIDWQAEIERQLVNANLLLLNPRRAAWDSSWAQTIENPLFRGQVEWELDGLACADLIVIYFAPQTQAPISLLELGLFASSGKVLVCCPEGFWRKGNVDIICARYQIPQVASLDELIQACKRLVITE</sequence>
<dbReference type="Pfam" id="PF15891">
    <property type="entry name" value="Nuc_deoxyri_tr2"/>
    <property type="match status" value="1"/>
</dbReference>
<dbReference type="EMBL" id="BAABRU010000010">
    <property type="protein sequence ID" value="GAA5529200.1"/>
    <property type="molecule type" value="Genomic_DNA"/>
</dbReference>
<accession>A0ABP9X1C3</accession>
<dbReference type="RefSeq" id="WP_345722815.1">
    <property type="nucleotide sequence ID" value="NZ_BAABRU010000010.1"/>
</dbReference>
<protein>
    <recommendedName>
        <fullName evidence="3">Nucleoside 2-deoxyribosyltransferase like</fullName>
    </recommendedName>
</protein>
<evidence type="ECO:0000313" key="1">
    <source>
        <dbReference type="EMBL" id="GAA5529200.1"/>
    </source>
</evidence>